<feature type="signal peptide" evidence="1">
    <location>
        <begin position="1"/>
        <end position="22"/>
    </location>
</feature>
<gene>
    <name evidence="2" type="ORF">L207DRAFT_586542</name>
</gene>
<evidence type="ECO:0000313" key="2">
    <source>
        <dbReference type="EMBL" id="PMD36853.1"/>
    </source>
</evidence>
<dbReference type="EMBL" id="KZ613950">
    <property type="protein sequence ID" value="PMD36853.1"/>
    <property type="molecule type" value="Genomic_DNA"/>
</dbReference>
<dbReference type="Proteomes" id="UP000235786">
    <property type="component" value="Unassembled WGS sequence"/>
</dbReference>
<proteinExistence type="predicted"/>
<sequence>MKTESLLRLLIGVAPILSLAHALVPLEVSQIRSHPNPLPEREDHEPEVQAISTLFVYVTAPVPTTSSATSLYTSFVTVTTLAPVAPPPASTVIYTATEYWSIRIWPPWIRTIPAAVASPAPKA</sequence>
<protein>
    <submittedName>
        <fullName evidence="2">Uncharacterized protein</fullName>
    </submittedName>
</protein>
<name>A0A2J6RED2_HYAVF</name>
<evidence type="ECO:0000313" key="3">
    <source>
        <dbReference type="Proteomes" id="UP000235786"/>
    </source>
</evidence>
<organism evidence="2 3">
    <name type="scientific">Hyaloscypha variabilis (strain UAMH 11265 / GT02V1 / F)</name>
    <name type="common">Meliniomyces variabilis</name>
    <dbReference type="NCBI Taxonomy" id="1149755"/>
    <lineage>
        <taxon>Eukaryota</taxon>
        <taxon>Fungi</taxon>
        <taxon>Dikarya</taxon>
        <taxon>Ascomycota</taxon>
        <taxon>Pezizomycotina</taxon>
        <taxon>Leotiomycetes</taxon>
        <taxon>Helotiales</taxon>
        <taxon>Hyaloscyphaceae</taxon>
        <taxon>Hyaloscypha</taxon>
        <taxon>Hyaloscypha variabilis</taxon>
    </lineage>
</organism>
<accession>A0A2J6RED2</accession>
<feature type="chain" id="PRO_5014448488" evidence="1">
    <location>
        <begin position="23"/>
        <end position="123"/>
    </location>
</feature>
<keyword evidence="1" id="KW-0732">Signal</keyword>
<reference evidence="2 3" key="1">
    <citation type="submission" date="2016-04" db="EMBL/GenBank/DDBJ databases">
        <title>A degradative enzymes factory behind the ericoid mycorrhizal symbiosis.</title>
        <authorList>
            <consortium name="DOE Joint Genome Institute"/>
            <person name="Martino E."/>
            <person name="Morin E."/>
            <person name="Grelet G."/>
            <person name="Kuo A."/>
            <person name="Kohler A."/>
            <person name="Daghino S."/>
            <person name="Barry K."/>
            <person name="Choi C."/>
            <person name="Cichocki N."/>
            <person name="Clum A."/>
            <person name="Copeland A."/>
            <person name="Hainaut M."/>
            <person name="Haridas S."/>
            <person name="Labutti K."/>
            <person name="Lindquist E."/>
            <person name="Lipzen A."/>
            <person name="Khouja H.-R."/>
            <person name="Murat C."/>
            <person name="Ohm R."/>
            <person name="Olson A."/>
            <person name="Spatafora J."/>
            <person name="Veneault-Fourrey C."/>
            <person name="Henrissat B."/>
            <person name="Grigoriev I."/>
            <person name="Martin F."/>
            <person name="Perotto S."/>
        </authorList>
    </citation>
    <scope>NUCLEOTIDE SEQUENCE [LARGE SCALE GENOMIC DNA]</scope>
    <source>
        <strain evidence="2 3">F</strain>
    </source>
</reference>
<keyword evidence="3" id="KW-1185">Reference proteome</keyword>
<evidence type="ECO:0000256" key="1">
    <source>
        <dbReference type="SAM" id="SignalP"/>
    </source>
</evidence>
<dbReference type="AlphaFoldDB" id="A0A2J6RED2"/>